<feature type="compositionally biased region" description="Acidic residues" evidence="2">
    <location>
        <begin position="9"/>
        <end position="22"/>
    </location>
</feature>
<dbReference type="InterPro" id="IPR025160">
    <property type="entry name" value="AATF"/>
</dbReference>
<organism evidence="5 6">
    <name type="scientific">Chloropicon primus</name>
    <dbReference type="NCBI Taxonomy" id="1764295"/>
    <lineage>
        <taxon>Eukaryota</taxon>
        <taxon>Viridiplantae</taxon>
        <taxon>Chlorophyta</taxon>
        <taxon>Chloropicophyceae</taxon>
        <taxon>Chloropicales</taxon>
        <taxon>Chloropicaceae</taxon>
        <taxon>Chloropicon</taxon>
    </lineage>
</organism>
<evidence type="ECO:0000313" key="5">
    <source>
        <dbReference type="EMBL" id="QDZ22440.1"/>
    </source>
</evidence>
<name>A0A5B8MSQ8_9CHLO</name>
<dbReference type="GO" id="GO:0005730">
    <property type="term" value="C:nucleolus"/>
    <property type="evidence" value="ECO:0007669"/>
    <property type="project" value="TreeGrafter"/>
</dbReference>
<dbReference type="InterPro" id="IPR012617">
    <property type="entry name" value="AATF_C"/>
</dbReference>
<dbReference type="AlphaFoldDB" id="A0A5B8MSQ8"/>
<evidence type="ECO:0000259" key="3">
    <source>
        <dbReference type="Pfam" id="PF08164"/>
    </source>
</evidence>
<feature type="compositionally biased region" description="Acidic residues" evidence="2">
    <location>
        <begin position="90"/>
        <end position="106"/>
    </location>
</feature>
<evidence type="ECO:0000256" key="2">
    <source>
        <dbReference type="SAM" id="MobiDB-lite"/>
    </source>
</evidence>
<evidence type="ECO:0000256" key="1">
    <source>
        <dbReference type="ARBA" id="ARBA00008966"/>
    </source>
</evidence>
<comment type="similarity">
    <text evidence="1">Belongs to the AATF family.</text>
</comment>
<dbReference type="Pfam" id="PF08164">
    <property type="entry name" value="TRAUB"/>
    <property type="match status" value="1"/>
</dbReference>
<sequence length="435" mass="48740">MGSESEGTGGEEEEGPGEEDLQYVDMSTDGRFRLRPSIDLGEEGYGGRVTTKAAMFENGGGSESDEEGDAGSGQHWRSAAGDDATPSPSESDESGGDDDDDADGGDGDFAKEFEALRREDAQIMSKTQLRTEDDRERGLAIVAQRKIWEKALNVRIRVQKLLAGANKMPQTEEVEAIKSDFPSLSKEYEEVEQVAKDALQQLVDFQTAFSRDAWNSLDDEEEEEQTGQKSGGIQSAEEGWKALSDCHDGYMRHVRDEVDRWQRKTMLTSAGAKRGNLRALTQSISTQVRTLMEDPALVARRTHIAKNSENHRVLCSFSAKARERENDGEVERASAYDDNAEANLFEDEYDCETYEDAEFYQQILKEFLESQSLTAADIARAKSVKRRKVVDRKASKGRKIRYHVHEKLVNFMVPTAFDRPEFAEKLFGSLFAYKT</sequence>
<feature type="domain" description="Apoptosis-antagonizing transcription factor C-terminal" evidence="3">
    <location>
        <begin position="360"/>
        <end position="431"/>
    </location>
</feature>
<evidence type="ECO:0000259" key="4">
    <source>
        <dbReference type="Pfam" id="PF13339"/>
    </source>
</evidence>
<dbReference type="PANTHER" id="PTHR15565">
    <property type="entry name" value="AATF PROTEIN APOPTOSIS ANTAGONIZING TRANSCRIPTION FACTOR"/>
    <property type="match status" value="1"/>
</dbReference>
<dbReference type="Proteomes" id="UP000316726">
    <property type="component" value="Chromosome 7"/>
</dbReference>
<proteinExistence type="inferred from homology"/>
<dbReference type="PANTHER" id="PTHR15565:SF0">
    <property type="entry name" value="PROTEIN AATF"/>
    <property type="match status" value="1"/>
</dbReference>
<keyword evidence="6" id="KW-1185">Reference proteome</keyword>
<dbReference type="Pfam" id="PF13339">
    <property type="entry name" value="AATF-Che1"/>
    <property type="match status" value="1"/>
</dbReference>
<feature type="compositionally biased region" description="Basic and acidic residues" evidence="2">
    <location>
        <begin position="108"/>
        <end position="121"/>
    </location>
</feature>
<reference evidence="5 6" key="1">
    <citation type="submission" date="2018-07" db="EMBL/GenBank/DDBJ databases">
        <title>The complete nuclear genome of the prasinophyte Chloropicon primus (CCMP1205).</title>
        <authorList>
            <person name="Pombert J.-F."/>
            <person name="Otis C."/>
            <person name="Turmel M."/>
            <person name="Lemieux C."/>
        </authorList>
    </citation>
    <scope>NUCLEOTIDE SEQUENCE [LARGE SCALE GENOMIC DNA]</scope>
    <source>
        <strain evidence="5 6">CCMP1205</strain>
    </source>
</reference>
<feature type="domain" description="AATF leucine zipper-containing" evidence="4">
    <location>
        <begin position="134"/>
        <end position="264"/>
    </location>
</feature>
<gene>
    <name evidence="5" type="ORF">A3770_07p49580</name>
</gene>
<dbReference type="InterPro" id="IPR039223">
    <property type="entry name" value="AATF/Bfr2"/>
</dbReference>
<evidence type="ECO:0000313" key="6">
    <source>
        <dbReference type="Proteomes" id="UP000316726"/>
    </source>
</evidence>
<protein>
    <submittedName>
        <fullName evidence="5">Apoptosis antagonizing transcription factor</fullName>
    </submittedName>
</protein>
<feature type="region of interest" description="Disordered" evidence="2">
    <location>
        <begin position="1"/>
        <end position="134"/>
    </location>
</feature>
<dbReference type="STRING" id="1764295.A0A5B8MSQ8"/>
<feature type="region of interest" description="Disordered" evidence="2">
    <location>
        <begin position="217"/>
        <end position="236"/>
    </location>
</feature>
<dbReference type="EMBL" id="CP031040">
    <property type="protein sequence ID" value="QDZ22440.1"/>
    <property type="molecule type" value="Genomic_DNA"/>
</dbReference>
<accession>A0A5B8MSQ8</accession>
<dbReference type="OrthoDB" id="5783963at2759"/>